<accession>A0ABQ7FEA3</accession>
<comment type="caution">
    <text evidence="1">The sequence shown here is derived from an EMBL/GenBank/DDBJ whole genome shotgun (WGS) entry which is preliminary data.</text>
</comment>
<dbReference type="EMBL" id="WHPN01000411">
    <property type="protein sequence ID" value="KAF4405593.1"/>
    <property type="molecule type" value="Genomic_DNA"/>
</dbReference>
<dbReference type="RefSeq" id="WP_156207677.1">
    <property type="nucleotide sequence ID" value="NZ_WHPN01000411.1"/>
</dbReference>
<sequence length="124" mass="13776">MQQERQSAEAVRNVDVVRAPSFIADQALPRLGDEVGAVIRDVYLHRVYWLLPAGSAGAWMPLRHVETYGPGASVEVPAADCTKGVRRFWQVPPGRGRLLTDPELLHDVLRPLVLRAYGPIEPGW</sequence>
<organism evidence="1 2">
    <name type="scientific">Streptomyces lycii</name>
    <dbReference type="NCBI Taxonomy" id="2654337"/>
    <lineage>
        <taxon>Bacteria</taxon>
        <taxon>Bacillati</taxon>
        <taxon>Actinomycetota</taxon>
        <taxon>Actinomycetes</taxon>
        <taxon>Kitasatosporales</taxon>
        <taxon>Streptomycetaceae</taxon>
        <taxon>Streptomyces</taxon>
    </lineage>
</organism>
<reference evidence="1 2" key="1">
    <citation type="submission" date="2019-10" db="EMBL/GenBank/DDBJ databases">
        <title>Streptomyces tenebrisbrunneis sp.nov., an endogenous actinomycete isolated from of Lycium ruthenicum.</title>
        <authorList>
            <person name="Ma L."/>
        </authorList>
    </citation>
    <scope>NUCLEOTIDE SEQUENCE [LARGE SCALE GENOMIC DNA]</scope>
    <source>
        <strain evidence="1 2">TRM 66187</strain>
    </source>
</reference>
<keyword evidence="2" id="KW-1185">Reference proteome</keyword>
<dbReference type="Proteomes" id="UP000621266">
    <property type="component" value="Unassembled WGS sequence"/>
</dbReference>
<gene>
    <name evidence="1" type="ORF">GCU69_29450</name>
</gene>
<name>A0ABQ7FEA3_9ACTN</name>
<evidence type="ECO:0000313" key="2">
    <source>
        <dbReference type="Proteomes" id="UP000621266"/>
    </source>
</evidence>
<protein>
    <submittedName>
        <fullName evidence="1">Uncharacterized protein</fullName>
    </submittedName>
</protein>
<evidence type="ECO:0000313" key="1">
    <source>
        <dbReference type="EMBL" id="KAF4405593.1"/>
    </source>
</evidence>
<proteinExistence type="predicted"/>